<evidence type="ECO:0000256" key="2">
    <source>
        <dbReference type="SAM" id="Phobius"/>
    </source>
</evidence>
<dbReference type="OrthoDB" id="36987at2157"/>
<evidence type="ECO:0000256" key="1">
    <source>
        <dbReference type="SAM" id="MobiDB-lite"/>
    </source>
</evidence>
<dbReference type="RefSeq" id="WP_011278026.1">
    <property type="nucleotide sequence ID" value="NZ_BHWZ01000002.1"/>
</dbReference>
<feature type="region of interest" description="Disordered" evidence="1">
    <location>
        <begin position="42"/>
        <end position="72"/>
    </location>
</feature>
<dbReference type="Proteomes" id="UP000060043">
    <property type="component" value="Chromosome"/>
</dbReference>
<feature type="compositionally biased region" description="Polar residues" evidence="1">
    <location>
        <begin position="42"/>
        <end position="61"/>
    </location>
</feature>
<evidence type="ECO:0000313" key="3">
    <source>
        <dbReference type="EMBL" id="ALU28611.1"/>
    </source>
</evidence>
<feature type="transmembrane region" description="Helical" evidence="2">
    <location>
        <begin position="12"/>
        <end position="34"/>
    </location>
</feature>
<feature type="compositionally biased region" description="Basic and acidic residues" evidence="1">
    <location>
        <begin position="62"/>
        <end position="72"/>
    </location>
</feature>
<dbReference type="OMA" id="CVLLEIM"/>
<keyword evidence="2" id="KW-0472">Membrane</keyword>
<evidence type="ECO:0000313" key="5">
    <source>
        <dbReference type="Proteomes" id="UP000060043"/>
    </source>
</evidence>
<dbReference type="EMBL" id="CP013695">
    <property type="protein sequence ID" value="ALU31326.1"/>
    <property type="molecule type" value="Genomic_DNA"/>
</dbReference>
<gene>
    <name evidence="3" type="ORF">ATY89_00605</name>
    <name evidence="4" type="ORF">ATZ20_03650</name>
</gene>
<dbReference type="AlphaFoldDB" id="A0A0U3FMG6"/>
<dbReference type="GeneID" id="14551681"/>
<dbReference type="EMBL" id="CP013694">
    <property type="protein sequence ID" value="ALU28611.1"/>
    <property type="molecule type" value="Genomic_DNA"/>
</dbReference>
<dbReference type="Pfam" id="PF24151">
    <property type="entry name" value="ArlX"/>
    <property type="match status" value="1"/>
</dbReference>
<dbReference type="Proteomes" id="UP000065473">
    <property type="component" value="Chromosome"/>
</dbReference>
<dbReference type="SMR" id="A0A0U3FMG6"/>
<organism evidence="3 6">
    <name type="scientific">Sulfolobus acidocaldarius</name>
    <dbReference type="NCBI Taxonomy" id="2285"/>
    <lineage>
        <taxon>Archaea</taxon>
        <taxon>Thermoproteota</taxon>
        <taxon>Thermoprotei</taxon>
        <taxon>Sulfolobales</taxon>
        <taxon>Sulfolobaceae</taxon>
        <taxon>Sulfolobus</taxon>
    </lineage>
</organism>
<accession>A0A0U3FMG6</accession>
<protein>
    <submittedName>
        <fullName evidence="3">Uncharacterized protein</fullName>
    </submittedName>
</protein>
<dbReference type="InterPro" id="IPR056538">
    <property type="entry name" value="ArlX"/>
</dbReference>
<reference evidence="5 6" key="1">
    <citation type="submission" date="2015-12" db="EMBL/GenBank/DDBJ databases">
        <title>A stable core within a dynamic pangenome in Sulfolobus acidocaldarius.</title>
        <authorList>
            <person name="Anderson R."/>
            <person name="Kouris A."/>
            <person name="Seward C."/>
            <person name="Campbell K."/>
            <person name="Whitaker R."/>
        </authorList>
    </citation>
    <scope>NUCLEOTIDE SEQUENCE [LARGE SCALE GENOMIC DNA]</scope>
    <source>
        <strain evidence="3 6">GG12-C01-09</strain>
        <strain evidence="4 5">NG05B_CO5_07</strain>
    </source>
</reference>
<keyword evidence="2" id="KW-1133">Transmembrane helix</keyword>
<sequence>MAIQDLLQSSLFIILIGVGIPIAAFLEILFRVILPKTKRVQTQQSPQNISQEQRFPTQQKPANDETSKYSSDSIEKALKDVLGKMDKKENELLTNITNSFNEMKKLIENLNSAVEELALSVKASESDSSSPFNTIIQQEEEHVSREISTVSQLVGSNNPNNVNLTWFIKSCVLLEIMEYDEEKIKQLYELGYVSSDDMFTILRILSFIKNRKITAKELASIAANIAESYSSLTPEIKKYIMILEGGGVNG</sequence>
<keyword evidence="2" id="KW-0812">Transmembrane</keyword>
<name>A0A0U3FMG6_9CREN</name>
<evidence type="ECO:0000313" key="6">
    <source>
        <dbReference type="Proteomes" id="UP000065473"/>
    </source>
</evidence>
<evidence type="ECO:0000313" key="4">
    <source>
        <dbReference type="EMBL" id="ALU31326.1"/>
    </source>
</evidence>
<proteinExistence type="predicted"/>